<dbReference type="OrthoDB" id="1442806at2"/>
<dbReference type="RefSeq" id="WP_120714192.1">
    <property type="nucleotide sequence ID" value="NZ_RBCJ01000006.1"/>
</dbReference>
<keyword evidence="1" id="KW-0472">Membrane</keyword>
<dbReference type="AlphaFoldDB" id="A0A3B0BU36"/>
<keyword evidence="1" id="KW-1133">Transmembrane helix</keyword>
<keyword evidence="1" id="KW-0812">Transmembrane</keyword>
<dbReference type="Proteomes" id="UP000276603">
    <property type="component" value="Unassembled WGS sequence"/>
</dbReference>
<gene>
    <name evidence="2" type="ORF">D7Z94_23980</name>
</gene>
<evidence type="ECO:0000313" key="2">
    <source>
        <dbReference type="EMBL" id="RKN76845.1"/>
    </source>
</evidence>
<evidence type="ECO:0008006" key="4">
    <source>
        <dbReference type="Google" id="ProtNLM"/>
    </source>
</evidence>
<protein>
    <recommendedName>
        <fullName evidence="4">Prepilin-type N-terminal cleavage/methylation domain-containing protein</fullName>
    </recommendedName>
</protein>
<comment type="caution">
    <text evidence="2">The sequence shown here is derived from an EMBL/GenBank/DDBJ whole genome shotgun (WGS) entry which is preliminary data.</text>
</comment>
<proteinExistence type="predicted"/>
<name>A0A3B0BU36_9FLAO</name>
<accession>A0A3B0BU36</accession>
<keyword evidence="3" id="KW-1185">Reference proteome</keyword>
<organism evidence="2 3">
    <name type="scientific">Ulvibacterium marinum</name>
    <dbReference type="NCBI Taxonomy" id="2419782"/>
    <lineage>
        <taxon>Bacteria</taxon>
        <taxon>Pseudomonadati</taxon>
        <taxon>Bacteroidota</taxon>
        <taxon>Flavobacteriia</taxon>
        <taxon>Flavobacteriales</taxon>
        <taxon>Flavobacteriaceae</taxon>
        <taxon>Ulvibacterium</taxon>
    </lineage>
</organism>
<dbReference type="EMBL" id="RBCJ01000006">
    <property type="protein sequence ID" value="RKN76845.1"/>
    <property type="molecule type" value="Genomic_DNA"/>
</dbReference>
<reference evidence="2 3" key="1">
    <citation type="submission" date="2018-10" db="EMBL/GenBank/DDBJ databases">
        <title>Ulvibacterium marinum gen. nov., sp. nov., a novel marine bacterium of the family Flavobacteriaceae, isolated from a culture of the green alga Ulva prolifera.</title>
        <authorList>
            <person name="Zhang Z."/>
        </authorList>
    </citation>
    <scope>NUCLEOTIDE SEQUENCE [LARGE SCALE GENOMIC DNA]</scope>
    <source>
        <strain evidence="2 3">CCMM003</strain>
    </source>
</reference>
<evidence type="ECO:0000256" key="1">
    <source>
        <dbReference type="SAM" id="Phobius"/>
    </source>
</evidence>
<feature type="transmembrane region" description="Helical" evidence="1">
    <location>
        <begin position="7"/>
        <end position="31"/>
    </location>
</feature>
<evidence type="ECO:0000313" key="3">
    <source>
        <dbReference type="Proteomes" id="UP000276603"/>
    </source>
</evidence>
<sequence>MKTDLKAFTILEVLMNIVIMSIIIGMVYFVYSSFSKQISFYRMDVEEENALNSFYLRLKTDFFQTDKIIGSTKSFEAIMYDNTKIFYKVEKGYLYRIQNGNRDSLKIKKLDVSSKPHPGIQEKLIEKVRLTTILFDTPLELTFAKGYPNVIEYKMDYGN</sequence>